<keyword evidence="2" id="KW-1185">Reference proteome</keyword>
<evidence type="ECO:0000313" key="2">
    <source>
        <dbReference type="Proteomes" id="UP000814033"/>
    </source>
</evidence>
<comment type="caution">
    <text evidence="1">The sequence shown here is derived from an EMBL/GenBank/DDBJ whole genome shotgun (WGS) entry which is preliminary data.</text>
</comment>
<evidence type="ECO:0000313" key="1">
    <source>
        <dbReference type="EMBL" id="KAI0053879.1"/>
    </source>
</evidence>
<sequence>VATRVYIVRHGETDANNSRIIQGHLDTPLNGEGIEQSKRVAEALRAVPFHAAFSSDLSRASQTAEIIVAVHPGLVLRKQVDIRERNMGMLQGKGYGTRLPADQVASMEKEDAMARRAAKWWAETMRAVSAGDTAQTRNVLVVSHGGFIGVLVRGLLRGGVSKADGVRVGQCLNTAVAVVEVDGGGAGALVRYGDVSHLAGGQMAVEGNAD</sequence>
<proteinExistence type="predicted"/>
<dbReference type="EMBL" id="MU275838">
    <property type="protein sequence ID" value="KAI0053879.1"/>
    <property type="molecule type" value="Genomic_DNA"/>
</dbReference>
<organism evidence="1 2">
    <name type="scientific">Auriscalpium vulgare</name>
    <dbReference type="NCBI Taxonomy" id="40419"/>
    <lineage>
        <taxon>Eukaryota</taxon>
        <taxon>Fungi</taxon>
        <taxon>Dikarya</taxon>
        <taxon>Basidiomycota</taxon>
        <taxon>Agaricomycotina</taxon>
        <taxon>Agaricomycetes</taxon>
        <taxon>Russulales</taxon>
        <taxon>Auriscalpiaceae</taxon>
        <taxon>Auriscalpium</taxon>
    </lineage>
</organism>
<feature type="non-terminal residue" evidence="1">
    <location>
        <position position="1"/>
    </location>
</feature>
<protein>
    <submittedName>
        <fullName evidence="1">Phosphoglycerate mutase-like protein</fullName>
    </submittedName>
</protein>
<reference evidence="1" key="2">
    <citation type="journal article" date="2022" name="New Phytol.">
        <title>Evolutionary transition to the ectomycorrhizal habit in the genomes of a hyperdiverse lineage of mushroom-forming fungi.</title>
        <authorList>
            <person name="Looney B."/>
            <person name="Miyauchi S."/>
            <person name="Morin E."/>
            <person name="Drula E."/>
            <person name="Courty P.E."/>
            <person name="Kohler A."/>
            <person name="Kuo A."/>
            <person name="LaButti K."/>
            <person name="Pangilinan J."/>
            <person name="Lipzen A."/>
            <person name="Riley R."/>
            <person name="Andreopoulos W."/>
            <person name="He G."/>
            <person name="Johnson J."/>
            <person name="Nolan M."/>
            <person name="Tritt A."/>
            <person name="Barry K.W."/>
            <person name="Grigoriev I.V."/>
            <person name="Nagy L.G."/>
            <person name="Hibbett D."/>
            <person name="Henrissat B."/>
            <person name="Matheny P.B."/>
            <person name="Labbe J."/>
            <person name="Martin F.M."/>
        </authorList>
    </citation>
    <scope>NUCLEOTIDE SEQUENCE</scope>
    <source>
        <strain evidence="1">FP105234-sp</strain>
    </source>
</reference>
<accession>A0ACB8SC32</accession>
<dbReference type="Proteomes" id="UP000814033">
    <property type="component" value="Unassembled WGS sequence"/>
</dbReference>
<feature type="non-terminal residue" evidence="1">
    <location>
        <position position="210"/>
    </location>
</feature>
<gene>
    <name evidence="1" type="ORF">FA95DRAFT_1471360</name>
</gene>
<reference evidence="1" key="1">
    <citation type="submission" date="2021-02" db="EMBL/GenBank/DDBJ databases">
        <authorList>
            <consortium name="DOE Joint Genome Institute"/>
            <person name="Ahrendt S."/>
            <person name="Looney B.P."/>
            <person name="Miyauchi S."/>
            <person name="Morin E."/>
            <person name="Drula E."/>
            <person name="Courty P.E."/>
            <person name="Chicoki N."/>
            <person name="Fauchery L."/>
            <person name="Kohler A."/>
            <person name="Kuo A."/>
            <person name="Labutti K."/>
            <person name="Pangilinan J."/>
            <person name="Lipzen A."/>
            <person name="Riley R."/>
            <person name="Andreopoulos W."/>
            <person name="He G."/>
            <person name="Johnson J."/>
            <person name="Barry K.W."/>
            <person name="Grigoriev I.V."/>
            <person name="Nagy L."/>
            <person name="Hibbett D."/>
            <person name="Henrissat B."/>
            <person name="Matheny P.B."/>
            <person name="Labbe J."/>
            <person name="Martin F."/>
        </authorList>
    </citation>
    <scope>NUCLEOTIDE SEQUENCE</scope>
    <source>
        <strain evidence="1">FP105234-sp</strain>
    </source>
</reference>
<name>A0ACB8SC32_9AGAM</name>